<evidence type="ECO:0000313" key="4">
    <source>
        <dbReference type="Proteomes" id="UP001144471"/>
    </source>
</evidence>
<comment type="caution">
    <text evidence="3">The sequence shown here is derived from an EMBL/GenBank/DDBJ whole genome shotgun (WGS) entry which is preliminary data.</text>
</comment>
<feature type="domain" description="LarA-like N-terminal" evidence="1">
    <location>
        <begin position="11"/>
        <end position="216"/>
    </location>
</feature>
<evidence type="ECO:0000259" key="1">
    <source>
        <dbReference type="Pfam" id="PF09861"/>
    </source>
</evidence>
<evidence type="ECO:0000259" key="2">
    <source>
        <dbReference type="Pfam" id="PF21113"/>
    </source>
</evidence>
<feature type="domain" description="Lactate racemase C-terminal" evidence="2">
    <location>
        <begin position="275"/>
        <end position="426"/>
    </location>
</feature>
<protein>
    <recommendedName>
        <fullName evidence="5">Nickel-dependent lactate racemase</fullName>
    </recommendedName>
</protein>
<dbReference type="Gene3D" id="3.40.50.11440">
    <property type="match status" value="1"/>
</dbReference>
<dbReference type="AlphaFoldDB" id="A0A9W6GK51"/>
<dbReference type="PANTHER" id="PTHR33171:SF17">
    <property type="entry name" value="LARA-LIKE N-TERMINAL DOMAIN-CONTAINING PROTEIN"/>
    <property type="match status" value="1"/>
</dbReference>
<dbReference type="InterPro" id="IPR048520">
    <property type="entry name" value="LarA_C"/>
</dbReference>
<dbReference type="Proteomes" id="UP001144471">
    <property type="component" value="Unassembled WGS sequence"/>
</dbReference>
<organism evidence="3 4">
    <name type="scientific">Propionigenium maris DSM 9537</name>
    <dbReference type="NCBI Taxonomy" id="1123000"/>
    <lineage>
        <taxon>Bacteria</taxon>
        <taxon>Fusobacteriati</taxon>
        <taxon>Fusobacteriota</taxon>
        <taxon>Fusobacteriia</taxon>
        <taxon>Fusobacteriales</taxon>
        <taxon>Fusobacteriaceae</taxon>
        <taxon>Propionigenium</taxon>
    </lineage>
</organism>
<dbReference type="Pfam" id="PF09861">
    <property type="entry name" value="Lar_N"/>
    <property type="match status" value="1"/>
</dbReference>
<name>A0A9W6GK51_9FUSO</name>
<sequence length="427" mass="47521">MTAKTIIKMPYHKTHMDIEVETEKLNGILAPRTDEYDPKMTQEKIVLNSLASPIGTKKLCDLARGKKKVVFITSDHTRPLPSRVTVPIILEEIRRYNPEADITILISTGFHRPTTREELIYKMGEEVVNNEKIVNHISTNDDDQVYVGKLPSGGDLYLNKLAMEADLLIAEGFIESHFFAGFSGGRKSILPGIASAKTIMYNHNSKFINSKNARTGKLENNPIHQDMIYAARASKCAFILNTVINSEKEIIGCFTGDIIDAHLEGCKFVEELVSVEKKPADITVTSNGGYPLDQNIYQTVKGLTAAEASAKEGGVLITISSCSDGHGGEGFYRYVSEARDANEILEKVMQIPMEDTLPDQWEFHILARILSKFHVIIVTDLCDPKMIEDMHMQHASTFEEALEKARKITGDDYTMTVIPDGVSVVVK</sequence>
<dbReference type="RefSeq" id="WP_281833766.1">
    <property type="nucleotide sequence ID" value="NZ_BSDY01000003.1"/>
</dbReference>
<evidence type="ECO:0008006" key="5">
    <source>
        <dbReference type="Google" id="ProtNLM"/>
    </source>
</evidence>
<proteinExistence type="predicted"/>
<keyword evidence="4" id="KW-1185">Reference proteome</keyword>
<reference evidence="3" key="1">
    <citation type="submission" date="2022-12" db="EMBL/GenBank/DDBJ databases">
        <title>Reference genome sequencing for broad-spectrum identification of bacterial and archaeal isolates by mass spectrometry.</title>
        <authorList>
            <person name="Sekiguchi Y."/>
            <person name="Tourlousse D.M."/>
        </authorList>
    </citation>
    <scope>NUCLEOTIDE SEQUENCE</scope>
    <source>
        <strain evidence="3">10succ1</strain>
    </source>
</reference>
<dbReference type="GO" id="GO:0050043">
    <property type="term" value="F:lactate racemase activity"/>
    <property type="evidence" value="ECO:0007669"/>
    <property type="project" value="InterPro"/>
</dbReference>
<dbReference type="NCBIfam" id="NF033504">
    <property type="entry name" value="Ni_dep_LarA"/>
    <property type="match status" value="1"/>
</dbReference>
<dbReference type="Pfam" id="PF21113">
    <property type="entry name" value="LarA_C"/>
    <property type="match status" value="1"/>
</dbReference>
<dbReference type="InterPro" id="IPR043166">
    <property type="entry name" value="LarA-like_C"/>
</dbReference>
<dbReference type="EMBL" id="BSDY01000003">
    <property type="protein sequence ID" value="GLI55364.1"/>
    <property type="molecule type" value="Genomic_DNA"/>
</dbReference>
<dbReference type="InterPro" id="IPR047926">
    <property type="entry name" value="Ni_dep_LarA"/>
</dbReference>
<gene>
    <name evidence="3" type="ORF">PM10SUCC1_08780</name>
</gene>
<dbReference type="InterPro" id="IPR018657">
    <property type="entry name" value="LarA-like_N"/>
</dbReference>
<evidence type="ECO:0000313" key="3">
    <source>
        <dbReference type="EMBL" id="GLI55364.1"/>
    </source>
</evidence>
<dbReference type="Gene3D" id="3.90.226.30">
    <property type="match status" value="1"/>
</dbReference>
<dbReference type="InterPro" id="IPR048068">
    <property type="entry name" value="LarA-like"/>
</dbReference>
<dbReference type="PANTHER" id="PTHR33171">
    <property type="entry name" value="LAR_N DOMAIN-CONTAINING PROTEIN"/>
    <property type="match status" value="1"/>
</dbReference>
<accession>A0A9W6GK51</accession>